<evidence type="ECO:0000256" key="10">
    <source>
        <dbReference type="ARBA" id="ARBA00023180"/>
    </source>
</evidence>
<keyword evidence="8" id="KW-1133">Transmembrane helix</keyword>
<dbReference type="Pfam" id="PF25293">
    <property type="entry name" value="Beta-prop_EMC1_N"/>
    <property type="match status" value="1"/>
</dbReference>
<evidence type="ECO:0000256" key="7">
    <source>
        <dbReference type="ARBA" id="ARBA00022824"/>
    </source>
</evidence>
<feature type="chain" id="PRO_5040212769" description="ER membrane protein complex subunit 1" evidence="11">
    <location>
        <begin position="26"/>
        <end position="1016"/>
    </location>
</feature>
<accession>A0A9P6HL79</accession>
<evidence type="ECO:0000256" key="3">
    <source>
        <dbReference type="ARBA" id="ARBA00011276"/>
    </source>
</evidence>
<dbReference type="PANTHER" id="PTHR21573:SF0">
    <property type="entry name" value="ER MEMBRANE PROTEIN COMPLEX SUBUNIT 1"/>
    <property type="match status" value="1"/>
</dbReference>
<dbReference type="SUPFAM" id="SSF50998">
    <property type="entry name" value="Quinoprotein alcohol dehydrogenase-like"/>
    <property type="match status" value="1"/>
</dbReference>
<name>A0A9P6HL79_9AGAM</name>
<keyword evidence="7" id="KW-0256">Endoplasmic reticulum</keyword>
<evidence type="ECO:0000259" key="12">
    <source>
        <dbReference type="Pfam" id="PF07774"/>
    </source>
</evidence>
<evidence type="ECO:0000256" key="2">
    <source>
        <dbReference type="ARBA" id="ARBA00007904"/>
    </source>
</evidence>
<sequence length="1016" mass="110711">MHILSSLWTTSFLLFFALSVSSVWALHESEAGVVDWQKTFIGVPRTDGPRSAPSFLRMKAKGNDTTSLIISASERTLGAVNPVDGSVAWRHIFEPSHPILGYYKSGNVVATLSGVGGSVLHVFDSLEGTIIHEKRLHHSQNGQLYSQRTLGVDVTFGAPRTAGHEAKDLFVLTNGQTVHRIGGTRGDLLWSWTAPEQTSLVILERLTVTDSTIYAIGLAKSFASYTLHVTALSAETGELLTTQNIPSNIQNGSDDFLMLFPPTSEDPRLVWIEKGVVRSVALTPKLTSKPQSLRGSGNTKILDVGLSKHGMFIVKKEDGSATVFKLNQNTFESIWDFADSATSSKYSDSIYAGSVDKEGKPYIGRMYWSFGLQAGVLHVFTPHLLEGKGLVSGFSFPFKTDDNGIINHYALDVVNPDRLKVLSRIVVTTTTGAVQLWLEEKVQWTREESLSTIAVAEFVELPERKAIQSGTTESEGFVGRVLRHISDAQGFPQYLAGFVKRFATASYASVSAAISHDSGLHRDEFGFKKIIVAATEHGKIFGIDSSNGHVVWSRVLGLGPVADAGGLIVPLKMFAVKTVSDGEAPQVVLLTALRGFDGTVNTVVYHINALTGKDEANNSPKGDILQGTVVFPGQPSEAYLLPSKVKTIILLDSANNIHLYPHTEANVQAFAELAPSLRFSLQTSGHTLHGYQIVQGASDKSAFSAHRTWSLSLPNNEVVGSVIRPAQGPIASLGKVLGDRSTLYKYLNPHLFAVTTVSKASADGVCSVYLVDGSKGSVIYHASVASTRGTCNIQAELTENWLVYGYYDEDFAGDHQTKGYRIVSVEVYEGKGVNDKTSSSELSSLSDKTLDIHFYERSFETNQPVTALAATLTKFGMTTKNMIIATKKNQIQSIPRRLLDPRRPKADPTAQQQEEMLIKYDPVLPADPRLVVSHRYEVANVRKIITSPALLESTSLIFAYGLDLFGSRVTPSGTFDVLSESFNKAQLVLTIGGLTLAIAIARPMVNRKKLKERWFQ</sequence>
<evidence type="ECO:0000256" key="9">
    <source>
        <dbReference type="ARBA" id="ARBA00023136"/>
    </source>
</evidence>
<feature type="domain" description="ER membrane protein complex subunit 1 C-terminal" evidence="12">
    <location>
        <begin position="798"/>
        <end position="1014"/>
    </location>
</feature>
<dbReference type="GO" id="GO:0072546">
    <property type="term" value="C:EMC complex"/>
    <property type="evidence" value="ECO:0007669"/>
    <property type="project" value="InterPro"/>
</dbReference>
<protein>
    <recommendedName>
        <fullName evidence="4">ER membrane protein complex subunit 1</fullName>
    </recommendedName>
</protein>
<evidence type="ECO:0000313" key="15">
    <source>
        <dbReference type="Proteomes" id="UP000736335"/>
    </source>
</evidence>
<dbReference type="InterPro" id="IPR011678">
    <property type="entry name" value="EMC1_C"/>
</dbReference>
<keyword evidence="9" id="KW-0472">Membrane</keyword>
<keyword evidence="6 11" id="KW-0732">Signal</keyword>
<evidence type="ECO:0000256" key="6">
    <source>
        <dbReference type="ARBA" id="ARBA00022729"/>
    </source>
</evidence>
<dbReference type="InterPro" id="IPR026895">
    <property type="entry name" value="EMC1"/>
</dbReference>
<keyword evidence="15" id="KW-1185">Reference proteome</keyword>
<organism evidence="14 15">
    <name type="scientific">Thelephora terrestris</name>
    <dbReference type="NCBI Taxonomy" id="56493"/>
    <lineage>
        <taxon>Eukaryota</taxon>
        <taxon>Fungi</taxon>
        <taxon>Dikarya</taxon>
        <taxon>Basidiomycota</taxon>
        <taxon>Agaricomycotina</taxon>
        <taxon>Agaricomycetes</taxon>
        <taxon>Thelephorales</taxon>
        <taxon>Thelephoraceae</taxon>
        <taxon>Thelephora</taxon>
    </lineage>
</organism>
<comment type="subunit">
    <text evidence="3">Component of the ER membrane protein complex (EMC).</text>
</comment>
<evidence type="ECO:0000256" key="11">
    <source>
        <dbReference type="SAM" id="SignalP"/>
    </source>
</evidence>
<evidence type="ECO:0000256" key="8">
    <source>
        <dbReference type="ARBA" id="ARBA00022989"/>
    </source>
</evidence>
<comment type="similarity">
    <text evidence="2">Belongs to the EMC1 family.</text>
</comment>
<proteinExistence type="inferred from homology"/>
<dbReference type="InterPro" id="IPR011047">
    <property type="entry name" value="Quinoprotein_ADH-like_sf"/>
</dbReference>
<dbReference type="InterPro" id="IPR015943">
    <property type="entry name" value="WD40/YVTN_repeat-like_dom_sf"/>
</dbReference>
<evidence type="ECO:0000256" key="1">
    <source>
        <dbReference type="ARBA" id="ARBA00004115"/>
    </source>
</evidence>
<dbReference type="InterPro" id="IPR058545">
    <property type="entry name" value="Beta-prop_EMC1_1st"/>
</dbReference>
<evidence type="ECO:0000259" key="13">
    <source>
        <dbReference type="Pfam" id="PF25293"/>
    </source>
</evidence>
<dbReference type="Pfam" id="PF07774">
    <property type="entry name" value="EMC1_C"/>
    <property type="match status" value="1"/>
</dbReference>
<keyword evidence="5" id="KW-0812">Transmembrane</keyword>
<dbReference type="EMBL" id="WIUZ02000003">
    <property type="protein sequence ID" value="KAF9789514.1"/>
    <property type="molecule type" value="Genomic_DNA"/>
</dbReference>
<dbReference type="Proteomes" id="UP000736335">
    <property type="component" value="Unassembled WGS sequence"/>
</dbReference>
<dbReference type="Gene3D" id="2.130.10.10">
    <property type="entry name" value="YVTN repeat-like/Quinoprotein amine dehydrogenase"/>
    <property type="match status" value="1"/>
</dbReference>
<reference evidence="14" key="1">
    <citation type="journal article" date="2020" name="Nat. Commun.">
        <title>Large-scale genome sequencing of mycorrhizal fungi provides insights into the early evolution of symbiotic traits.</title>
        <authorList>
            <person name="Miyauchi S."/>
            <person name="Kiss E."/>
            <person name="Kuo A."/>
            <person name="Drula E."/>
            <person name="Kohler A."/>
            <person name="Sanchez-Garcia M."/>
            <person name="Morin E."/>
            <person name="Andreopoulos B."/>
            <person name="Barry K.W."/>
            <person name="Bonito G."/>
            <person name="Buee M."/>
            <person name="Carver A."/>
            <person name="Chen C."/>
            <person name="Cichocki N."/>
            <person name="Clum A."/>
            <person name="Culley D."/>
            <person name="Crous P.W."/>
            <person name="Fauchery L."/>
            <person name="Girlanda M."/>
            <person name="Hayes R.D."/>
            <person name="Keri Z."/>
            <person name="LaButti K."/>
            <person name="Lipzen A."/>
            <person name="Lombard V."/>
            <person name="Magnuson J."/>
            <person name="Maillard F."/>
            <person name="Murat C."/>
            <person name="Nolan M."/>
            <person name="Ohm R.A."/>
            <person name="Pangilinan J."/>
            <person name="Pereira M.F."/>
            <person name="Perotto S."/>
            <person name="Peter M."/>
            <person name="Pfister S."/>
            <person name="Riley R."/>
            <person name="Sitrit Y."/>
            <person name="Stielow J.B."/>
            <person name="Szollosi G."/>
            <person name="Zifcakova L."/>
            <person name="Stursova M."/>
            <person name="Spatafora J.W."/>
            <person name="Tedersoo L."/>
            <person name="Vaario L.M."/>
            <person name="Yamada A."/>
            <person name="Yan M."/>
            <person name="Wang P."/>
            <person name="Xu J."/>
            <person name="Bruns T."/>
            <person name="Baldrian P."/>
            <person name="Vilgalys R."/>
            <person name="Dunand C."/>
            <person name="Henrissat B."/>
            <person name="Grigoriev I.V."/>
            <person name="Hibbett D."/>
            <person name="Nagy L.G."/>
            <person name="Martin F.M."/>
        </authorList>
    </citation>
    <scope>NUCLEOTIDE SEQUENCE</scope>
    <source>
        <strain evidence="14">UH-Tt-Lm1</strain>
    </source>
</reference>
<evidence type="ECO:0000313" key="14">
    <source>
        <dbReference type="EMBL" id="KAF9789514.1"/>
    </source>
</evidence>
<reference evidence="14" key="2">
    <citation type="submission" date="2020-11" db="EMBL/GenBank/DDBJ databases">
        <authorList>
            <consortium name="DOE Joint Genome Institute"/>
            <person name="Kuo A."/>
            <person name="Miyauchi S."/>
            <person name="Kiss E."/>
            <person name="Drula E."/>
            <person name="Kohler A."/>
            <person name="Sanchez-Garcia M."/>
            <person name="Andreopoulos B."/>
            <person name="Barry K.W."/>
            <person name="Bonito G."/>
            <person name="Buee M."/>
            <person name="Carver A."/>
            <person name="Chen C."/>
            <person name="Cichocki N."/>
            <person name="Clum A."/>
            <person name="Culley D."/>
            <person name="Crous P.W."/>
            <person name="Fauchery L."/>
            <person name="Girlanda M."/>
            <person name="Hayes R."/>
            <person name="Keri Z."/>
            <person name="Labutti K."/>
            <person name="Lipzen A."/>
            <person name="Lombard V."/>
            <person name="Magnuson J."/>
            <person name="Maillard F."/>
            <person name="Morin E."/>
            <person name="Murat C."/>
            <person name="Nolan M."/>
            <person name="Ohm R."/>
            <person name="Pangilinan J."/>
            <person name="Pereira M."/>
            <person name="Perotto S."/>
            <person name="Peter M."/>
            <person name="Riley R."/>
            <person name="Sitrit Y."/>
            <person name="Stielow B."/>
            <person name="Szollosi G."/>
            <person name="Zifcakova L."/>
            <person name="Stursova M."/>
            <person name="Spatafora J.W."/>
            <person name="Tedersoo L."/>
            <person name="Vaario L.-M."/>
            <person name="Yamada A."/>
            <person name="Yan M."/>
            <person name="Wang P."/>
            <person name="Xu J."/>
            <person name="Bruns T."/>
            <person name="Baldrian P."/>
            <person name="Vilgalys R."/>
            <person name="Henrissat B."/>
            <person name="Grigoriev I.V."/>
            <person name="Hibbett D."/>
            <person name="Nagy L.G."/>
            <person name="Martin F.M."/>
        </authorList>
    </citation>
    <scope>NUCLEOTIDE SEQUENCE</scope>
    <source>
        <strain evidence="14">UH-Tt-Lm1</strain>
    </source>
</reference>
<gene>
    <name evidence="14" type="ORF">BJ322DRAFT_1042556</name>
</gene>
<feature type="signal peptide" evidence="11">
    <location>
        <begin position="1"/>
        <end position="25"/>
    </location>
</feature>
<keyword evidence="10" id="KW-0325">Glycoprotein</keyword>
<dbReference type="AlphaFoldDB" id="A0A9P6HL79"/>
<comment type="subcellular location">
    <subcellularLocation>
        <location evidence="1">Endoplasmic reticulum membrane</location>
        <topology evidence="1">Single-pass type I membrane protein</topology>
    </subcellularLocation>
</comment>
<evidence type="ECO:0000256" key="5">
    <source>
        <dbReference type="ARBA" id="ARBA00022692"/>
    </source>
</evidence>
<dbReference type="PANTHER" id="PTHR21573">
    <property type="entry name" value="ER MEMBRANE PROTEIN COMPLEX SUBUNIT 1"/>
    <property type="match status" value="1"/>
</dbReference>
<dbReference type="GO" id="GO:0034975">
    <property type="term" value="P:protein folding in endoplasmic reticulum"/>
    <property type="evidence" value="ECO:0007669"/>
    <property type="project" value="TreeGrafter"/>
</dbReference>
<feature type="domain" description="EMC1 first beta-propeller" evidence="13">
    <location>
        <begin position="25"/>
        <end position="448"/>
    </location>
</feature>
<evidence type="ECO:0000256" key="4">
    <source>
        <dbReference type="ARBA" id="ARBA00020824"/>
    </source>
</evidence>
<comment type="caution">
    <text evidence="14">The sequence shown here is derived from an EMBL/GenBank/DDBJ whole genome shotgun (WGS) entry which is preliminary data.</text>
</comment>
<dbReference type="OrthoDB" id="28092at2759"/>